<protein>
    <submittedName>
        <fullName evidence="2">Uncharacterized protein</fullName>
    </submittedName>
</protein>
<feature type="coiled-coil region" evidence="1">
    <location>
        <begin position="30"/>
        <end position="57"/>
    </location>
</feature>
<proteinExistence type="predicted"/>
<accession>A0ABR1BWR0</accession>
<evidence type="ECO:0000256" key="1">
    <source>
        <dbReference type="SAM" id="Coils"/>
    </source>
</evidence>
<dbReference type="Proteomes" id="UP001303046">
    <property type="component" value="Unassembled WGS sequence"/>
</dbReference>
<reference evidence="2 3" key="1">
    <citation type="submission" date="2023-08" db="EMBL/GenBank/DDBJ databases">
        <title>A Necator americanus chromosomal reference genome.</title>
        <authorList>
            <person name="Ilik V."/>
            <person name="Petrzelkova K.J."/>
            <person name="Pardy F."/>
            <person name="Fuh T."/>
            <person name="Niatou-Singa F.S."/>
            <person name="Gouil Q."/>
            <person name="Baker L."/>
            <person name="Ritchie M.E."/>
            <person name="Jex A.R."/>
            <person name="Gazzola D."/>
            <person name="Li H."/>
            <person name="Toshio Fujiwara R."/>
            <person name="Zhan B."/>
            <person name="Aroian R.V."/>
            <person name="Pafco B."/>
            <person name="Schwarz E.M."/>
        </authorList>
    </citation>
    <scope>NUCLEOTIDE SEQUENCE [LARGE SCALE GENOMIC DNA]</scope>
    <source>
        <strain evidence="2 3">Aroian</strain>
        <tissue evidence="2">Whole animal</tissue>
    </source>
</reference>
<keyword evidence="3" id="KW-1185">Reference proteome</keyword>
<evidence type="ECO:0000313" key="2">
    <source>
        <dbReference type="EMBL" id="KAK6729629.1"/>
    </source>
</evidence>
<dbReference type="EMBL" id="JAVFWL010000001">
    <property type="protein sequence ID" value="KAK6729629.1"/>
    <property type="molecule type" value="Genomic_DNA"/>
</dbReference>
<name>A0ABR1BWR0_NECAM</name>
<gene>
    <name evidence="2" type="primary">Necator_chrI.g2714</name>
    <name evidence="2" type="ORF">RB195_006586</name>
</gene>
<keyword evidence="1" id="KW-0175">Coiled coil</keyword>
<sequence length="236" mass="27154">MFYLKEDCDEGDDAETAPYSLGSIEIISMDNNYENMLKEMELEIDKLQAHFKSEEKRILTEITNLRDPQSKPTHLTLTTAKASQTAPTEKKDDILVDDIDKQLGGFYGSTELRDALKEAQKRMDAVVAVLNRVKEYVRSPFVRLEIAHLLLNIETLRKVFLRMLDRMEIPDSDDFFADSISESATAISMKGSDEKTYQKWKDTREKTFFESKDGAAGDVRWTDEIRHQSDVCQYTT</sequence>
<comment type="caution">
    <text evidence="2">The sequence shown here is derived from an EMBL/GenBank/DDBJ whole genome shotgun (WGS) entry which is preliminary data.</text>
</comment>
<evidence type="ECO:0000313" key="3">
    <source>
        <dbReference type="Proteomes" id="UP001303046"/>
    </source>
</evidence>
<organism evidence="2 3">
    <name type="scientific">Necator americanus</name>
    <name type="common">Human hookworm</name>
    <dbReference type="NCBI Taxonomy" id="51031"/>
    <lineage>
        <taxon>Eukaryota</taxon>
        <taxon>Metazoa</taxon>
        <taxon>Ecdysozoa</taxon>
        <taxon>Nematoda</taxon>
        <taxon>Chromadorea</taxon>
        <taxon>Rhabditida</taxon>
        <taxon>Rhabditina</taxon>
        <taxon>Rhabditomorpha</taxon>
        <taxon>Strongyloidea</taxon>
        <taxon>Ancylostomatidae</taxon>
        <taxon>Bunostominae</taxon>
        <taxon>Necator</taxon>
    </lineage>
</organism>